<dbReference type="PANTHER" id="PTHR39189:SF1">
    <property type="entry name" value="UPF0173 METAL-DEPENDENT HYDROLASE YTKL"/>
    <property type="match status" value="1"/>
</dbReference>
<accession>A0AA96WWH1</accession>
<dbReference type="Pfam" id="PF13483">
    <property type="entry name" value="Lactamase_B_3"/>
    <property type="match status" value="1"/>
</dbReference>
<dbReference type="PANTHER" id="PTHR39189">
    <property type="entry name" value="UPF0173 METAL-DEPENDENT HYDROLASE YTKL"/>
    <property type="match status" value="1"/>
</dbReference>
<sequence>MKRRQFIQYAGAGLVAGAVPIAAQAQSGGLTVQYLGHMCFLFTGGGRRILVNPFRSAGCTAGYRAPKVAADLVMISSQILDEGAIDVVPGNPKLLVESGAYDINGFKAQGIAMDHDRVGGKRFGRNIAWRWSQGGLNVVHLGGAAAPITLEQKILIGSPDVVFLPVGGGAKAYDPQEAKQALQVLNAKIIVPMYYRTAAAKEQCDIGGLDAFLSVMSGTPVRKGGSSISLTKANLPKEGSVIQVMTYA</sequence>
<dbReference type="InterPro" id="IPR036866">
    <property type="entry name" value="RibonucZ/Hydroxyglut_hydro"/>
</dbReference>
<dbReference type="SUPFAM" id="SSF56281">
    <property type="entry name" value="Metallo-hydrolase/oxidoreductase"/>
    <property type="match status" value="1"/>
</dbReference>
<reference evidence="2" key="2">
    <citation type="submission" date="2023-07" db="EMBL/GenBank/DDBJ databases">
        <authorList>
            <person name="Bai X.-H."/>
            <person name="Wang H.-H."/>
            <person name="Wang J."/>
            <person name="Ma M.-Y."/>
            <person name="Hu H.-H."/>
            <person name="Song Z.-L."/>
            <person name="Ma H.-G."/>
            <person name="Fan Y."/>
            <person name="Du C.-Y."/>
            <person name="Xu J.-C."/>
        </authorList>
    </citation>
    <scope>NUCLEOTIDE SEQUENCE</scope>
    <source>
        <strain evidence="2">CZ1</strain>
    </source>
</reference>
<dbReference type="PROSITE" id="PS51318">
    <property type="entry name" value="TAT"/>
    <property type="match status" value="1"/>
</dbReference>
<dbReference type="AlphaFoldDB" id="A0AA96WWH1"/>
<gene>
    <name evidence="2" type="ORF">Q2T42_02445</name>
</gene>
<proteinExistence type="predicted"/>
<dbReference type="InterPro" id="IPR006311">
    <property type="entry name" value="TAT_signal"/>
</dbReference>
<reference evidence="2" key="1">
    <citation type="journal article" date="2023" name="Plants (Basel)">
        <title>Genomic Analysis of Leptolyngbya boryana CZ1 Reveals Efficient Carbon Fixation Modules.</title>
        <authorList>
            <person name="Bai X."/>
            <person name="Wang H."/>
            <person name="Cheng W."/>
            <person name="Wang J."/>
            <person name="Ma M."/>
            <person name="Hu H."/>
            <person name="Song Z."/>
            <person name="Ma H."/>
            <person name="Fan Y."/>
            <person name="Du C."/>
            <person name="Xu J."/>
        </authorList>
    </citation>
    <scope>NUCLEOTIDE SEQUENCE</scope>
    <source>
        <strain evidence="2">CZ1</strain>
    </source>
</reference>
<dbReference type="EMBL" id="CP130144">
    <property type="protein sequence ID" value="WNZ46697.1"/>
    <property type="molecule type" value="Genomic_DNA"/>
</dbReference>
<evidence type="ECO:0000256" key="1">
    <source>
        <dbReference type="SAM" id="SignalP"/>
    </source>
</evidence>
<dbReference type="RefSeq" id="WP_190652028.1">
    <property type="nucleotide sequence ID" value="NZ_CP130144.1"/>
</dbReference>
<feature type="chain" id="PRO_5041683403" evidence="1">
    <location>
        <begin position="26"/>
        <end position="248"/>
    </location>
</feature>
<evidence type="ECO:0000313" key="2">
    <source>
        <dbReference type="EMBL" id="WNZ46697.1"/>
    </source>
</evidence>
<keyword evidence="1" id="KW-0732">Signal</keyword>
<dbReference type="Gene3D" id="3.60.15.10">
    <property type="entry name" value="Ribonuclease Z/Hydroxyacylglutathione hydrolase-like"/>
    <property type="match status" value="1"/>
</dbReference>
<organism evidence="2">
    <name type="scientific">Leptolyngbya boryana CZ1</name>
    <dbReference type="NCBI Taxonomy" id="3060204"/>
    <lineage>
        <taxon>Bacteria</taxon>
        <taxon>Bacillati</taxon>
        <taxon>Cyanobacteriota</taxon>
        <taxon>Cyanophyceae</taxon>
        <taxon>Leptolyngbyales</taxon>
        <taxon>Leptolyngbyaceae</taxon>
        <taxon>Leptolyngbya group</taxon>
        <taxon>Leptolyngbya</taxon>
    </lineage>
</organism>
<name>A0AA96WWH1_LEPBY</name>
<feature type="signal peptide" evidence="1">
    <location>
        <begin position="1"/>
        <end position="25"/>
    </location>
</feature>
<protein>
    <submittedName>
        <fullName evidence="2">MBL fold metallo-hydrolase</fullName>
    </submittedName>
</protein>